<feature type="signal peptide" evidence="1">
    <location>
        <begin position="1"/>
        <end position="16"/>
    </location>
</feature>
<reference evidence="2" key="1">
    <citation type="submission" date="2023-10" db="EMBL/GenBank/DDBJ databases">
        <authorList>
            <person name="Chen Y."/>
            <person name="Shah S."/>
            <person name="Dougan E. K."/>
            <person name="Thang M."/>
            <person name="Chan C."/>
        </authorList>
    </citation>
    <scope>NUCLEOTIDE SEQUENCE [LARGE SCALE GENOMIC DNA]</scope>
</reference>
<evidence type="ECO:0000313" key="2">
    <source>
        <dbReference type="EMBL" id="CAK0807670.1"/>
    </source>
</evidence>
<proteinExistence type="predicted"/>
<dbReference type="Proteomes" id="UP001189429">
    <property type="component" value="Unassembled WGS sequence"/>
</dbReference>
<dbReference type="EMBL" id="CAUYUJ010003980">
    <property type="protein sequence ID" value="CAK0807670.1"/>
    <property type="molecule type" value="Genomic_DNA"/>
</dbReference>
<feature type="chain" id="PRO_5046494969" evidence="1">
    <location>
        <begin position="17"/>
        <end position="257"/>
    </location>
</feature>
<keyword evidence="3" id="KW-1185">Reference proteome</keyword>
<sequence>MSGLALLGFLGGSCLALLRFGSLARASGSPSGSSHLVMSASARLGRSVLPMRQPFVLGAWYCQIVVIEALCAFINICTLSITAWSSGAMGHTQLTRWHDKRRVEASRRVIEPSSAILCAAAKGETPVDDDENARGAPTDKKISMFMAPLTSEKIPAASVDSISGRHQEANARNQIREVCDRLAGDRGATRAAGAQTESTPAGGDELDPTTVNVCVVGRRMQIIHTNMTNTSRAQKIKRRAKTLSNMVQSEHEYGRSP</sequence>
<protein>
    <submittedName>
        <fullName evidence="2">Uncharacterized protein</fullName>
    </submittedName>
</protein>
<comment type="caution">
    <text evidence="2">The sequence shown here is derived from an EMBL/GenBank/DDBJ whole genome shotgun (WGS) entry which is preliminary data.</text>
</comment>
<name>A0ABN9QQD1_9DINO</name>
<gene>
    <name evidence="2" type="ORF">PCOR1329_LOCUS13471</name>
</gene>
<evidence type="ECO:0000256" key="1">
    <source>
        <dbReference type="SAM" id="SignalP"/>
    </source>
</evidence>
<evidence type="ECO:0000313" key="3">
    <source>
        <dbReference type="Proteomes" id="UP001189429"/>
    </source>
</evidence>
<keyword evidence="1" id="KW-0732">Signal</keyword>
<accession>A0ABN9QQD1</accession>
<organism evidence="2 3">
    <name type="scientific">Prorocentrum cordatum</name>
    <dbReference type="NCBI Taxonomy" id="2364126"/>
    <lineage>
        <taxon>Eukaryota</taxon>
        <taxon>Sar</taxon>
        <taxon>Alveolata</taxon>
        <taxon>Dinophyceae</taxon>
        <taxon>Prorocentrales</taxon>
        <taxon>Prorocentraceae</taxon>
        <taxon>Prorocentrum</taxon>
    </lineage>
</organism>